<evidence type="ECO:0000256" key="6">
    <source>
        <dbReference type="ARBA" id="ARBA00023125"/>
    </source>
</evidence>
<comment type="catalytic activity">
    <reaction evidence="8">
        <text>Couples ATP hydrolysis with the unwinding of duplex DNA by translocating in the 3'-5' direction.</text>
        <dbReference type="EC" id="5.6.2.4"/>
    </reaction>
</comment>
<feature type="domain" description="UvrD-like helicase ATP-binding" evidence="11">
    <location>
        <begin position="27"/>
        <end position="362"/>
    </location>
</feature>
<comment type="similarity">
    <text evidence="1">Belongs to the helicase family. UvrD subfamily.</text>
</comment>
<protein>
    <recommendedName>
        <fullName evidence="9">DNA 3'-5' helicase</fullName>
        <ecNumber evidence="9">5.6.2.4</ecNumber>
    </recommendedName>
</protein>
<dbReference type="GO" id="GO:0033202">
    <property type="term" value="C:DNA helicase complex"/>
    <property type="evidence" value="ECO:0007669"/>
    <property type="project" value="TreeGrafter"/>
</dbReference>
<dbReference type="InterPro" id="IPR014017">
    <property type="entry name" value="DNA_helicase_UvrD-like_C"/>
</dbReference>
<proteinExistence type="inferred from homology"/>
<evidence type="ECO:0000256" key="4">
    <source>
        <dbReference type="ARBA" id="ARBA00022806"/>
    </source>
</evidence>
<dbReference type="InterPro" id="IPR027417">
    <property type="entry name" value="P-loop_NTPase"/>
</dbReference>
<evidence type="ECO:0000256" key="8">
    <source>
        <dbReference type="ARBA" id="ARBA00034617"/>
    </source>
</evidence>
<dbReference type="GO" id="GO:0016887">
    <property type="term" value="F:ATP hydrolysis activity"/>
    <property type="evidence" value="ECO:0007669"/>
    <property type="project" value="RHEA"/>
</dbReference>
<dbReference type="SUPFAM" id="SSF52540">
    <property type="entry name" value="P-loop containing nucleoside triphosphate hydrolases"/>
    <property type="match status" value="1"/>
</dbReference>
<evidence type="ECO:0000256" key="5">
    <source>
        <dbReference type="ARBA" id="ARBA00022840"/>
    </source>
</evidence>
<evidence type="ECO:0000256" key="9">
    <source>
        <dbReference type="ARBA" id="ARBA00034808"/>
    </source>
</evidence>
<dbReference type="GO" id="GO:0003677">
    <property type="term" value="F:DNA binding"/>
    <property type="evidence" value="ECO:0007669"/>
    <property type="project" value="UniProtKB-KW"/>
</dbReference>
<dbReference type="PANTHER" id="PTHR11070:SF2">
    <property type="entry name" value="ATP-DEPENDENT DNA HELICASE SRS2"/>
    <property type="match status" value="1"/>
</dbReference>
<comment type="caution">
    <text evidence="12">The sequence shown here is derived from an EMBL/GenBank/DDBJ whole genome shotgun (WGS) entry which is preliminary data.</text>
</comment>
<keyword evidence="5" id="KW-0067">ATP-binding</keyword>
<dbReference type="EC" id="5.6.2.4" evidence="9"/>
<keyword evidence="7" id="KW-0413">Isomerase</keyword>
<gene>
    <name evidence="12" type="primary">rep_9</name>
    <name evidence="12" type="ORF">SDC9_42773</name>
</gene>
<sequence length="893" mass="103017">MVDFNSHLSIMVNSMLNLETLWKLNKFKPNDQQREAILHVDGPLYITAGPGSGKTRVLLWRAVNLIVFHGVKPEEIFLSTFTEKAAHQLQEGLRGLLGYATNINGQPYDLSKMYIGTVHSLCRRMLNDRRKFLQDFHAHPTPSLMDELSQYFHVSKTRNWRQYKNTLRLDEEADQNKVINHVFNSNQLSKHSAVTNCIAFFNRCSEECIDPLKAIEKLSKSDNELMAFLQSCSLEKSQLIQAFDLYQAYRDSLIRSEKLRSTDFSLLQQEAYRVLLEREETGQIFKHIIIDEYQDTNTIQEKIFFRLAQGTKNICVVGDDDQALYRFRGATVENFVDFPARCQKYLNVEPQRISLSTNYRSRTKIVEFYTTFMEHTDWRRSSQEGGFFRVMDKDIQANSSDGNLSIVASTPGSPVTVSSEIAKLVKDLIDQGKVEDPNQIAFLYPSLKSTAVDAMRKALEELDLKVYAPRAGRFLEVDESYDVFGLFALILGLPEIQGGWGGDYGEFGDWLLQIEHNAKQLTKEDPALKQFVIDKREEVNTACRDFQALIRVTEQEKWSLKDPYDLSSMKRKLSNTPGLSKTGKNQISSDYLDRTVKRRLMEGKPFSLEYILKRVTSLDWSLLDLFYRLTGFAHFKAMFDLAESGEDEGPVCNLSLITQYLARFVDEFIPMLTADLLVDGIFHRVFYFSFLFSIYRLGESEYEDAEDPFPKGRIPFLTVHQSKGLEFPVVVLGNPRRQLREAGFVEKAIFPFSENENSEPLSRQAGFDAMRMFYVALSRAQNLMVIAHFKGSGQSTNEPFKTLLDDRFPRIPQLNLDTVPKYTSQENDLPRMYSYTADYLSYKKCPRQYMVFRKYGFVPSRAQTMFFGSLVHRTLEDLHHEIIRRRGEIKNGS</sequence>
<evidence type="ECO:0000313" key="12">
    <source>
        <dbReference type="EMBL" id="MPL96591.1"/>
    </source>
</evidence>
<dbReference type="GO" id="GO:0005829">
    <property type="term" value="C:cytosol"/>
    <property type="evidence" value="ECO:0007669"/>
    <property type="project" value="TreeGrafter"/>
</dbReference>
<dbReference type="GO" id="GO:0000725">
    <property type="term" value="P:recombinational repair"/>
    <property type="evidence" value="ECO:0007669"/>
    <property type="project" value="TreeGrafter"/>
</dbReference>
<dbReference type="GO" id="GO:0005524">
    <property type="term" value="F:ATP binding"/>
    <property type="evidence" value="ECO:0007669"/>
    <property type="project" value="UniProtKB-KW"/>
</dbReference>
<keyword evidence="2" id="KW-0547">Nucleotide-binding</keyword>
<evidence type="ECO:0000256" key="2">
    <source>
        <dbReference type="ARBA" id="ARBA00022741"/>
    </source>
</evidence>
<evidence type="ECO:0000256" key="10">
    <source>
        <dbReference type="ARBA" id="ARBA00048988"/>
    </source>
</evidence>
<reference evidence="12" key="1">
    <citation type="submission" date="2019-08" db="EMBL/GenBank/DDBJ databases">
        <authorList>
            <person name="Kucharzyk K."/>
            <person name="Murdoch R.W."/>
            <person name="Higgins S."/>
            <person name="Loffler F."/>
        </authorList>
    </citation>
    <scope>NUCLEOTIDE SEQUENCE</scope>
</reference>
<evidence type="ECO:0000256" key="1">
    <source>
        <dbReference type="ARBA" id="ARBA00009922"/>
    </source>
</evidence>
<keyword evidence="3 12" id="KW-0378">Hydrolase</keyword>
<evidence type="ECO:0000259" key="11">
    <source>
        <dbReference type="PROSITE" id="PS51198"/>
    </source>
</evidence>
<dbReference type="EMBL" id="VSSQ01000516">
    <property type="protein sequence ID" value="MPL96591.1"/>
    <property type="molecule type" value="Genomic_DNA"/>
</dbReference>
<dbReference type="GO" id="GO:0043138">
    <property type="term" value="F:3'-5' DNA helicase activity"/>
    <property type="evidence" value="ECO:0007669"/>
    <property type="project" value="UniProtKB-EC"/>
</dbReference>
<dbReference type="PANTHER" id="PTHR11070">
    <property type="entry name" value="UVRD / RECB / PCRA DNA HELICASE FAMILY MEMBER"/>
    <property type="match status" value="1"/>
</dbReference>
<evidence type="ECO:0000256" key="7">
    <source>
        <dbReference type="ARBA" id="ARBA00023235"/>
    </source>
</evidence>
<accession>A0A644VYU0</accession>
<dbReference type="Pfam" id="PF00580">
    <property type="entry name" value="UvrD-helicase"/>
    <property type="match status" value="1"/>
</dbReference>
<dbReference type="InterPro" id="IPR014016">
    <property type="entry name" value="UvrD-like_ATP-bd"/>
</dbReference>
<dbReference type="InterPro" id="IPR000212">
    <property type="entry name" value="DNA_helicase_UvrD/REP"/>
</dbReference>
<dbReference type="PROSITE" id="PS51198">
    <property type="entry name" value="UVRD_HELICASE_ATP_BIND"/>
    <property type="match status" value="1"/>
</dbReference>
<dbReference type="Gene3D" id="1.10.10.160">
    <property type="match status" value="1"/>
</dbReference>
<organism evidence="12">
    <name type="scientific">bioreactor metagenome</name>
    <dbReference type="NCBI Taxonomy" id="1076179"/>
    <lineage>
        <taxon>unclassified sequences</taxon>
        <taxon>metagenomes</taxon>
        <taxon>ecological metagenomes</taxon>
    </lineage>
</organism>
<dbReference type="AlphaFoldDB" id="A0A644VYU0"/>
<name>A0A644VYU0_9ZZZZ</name>
<keyword evidence="6" id="KW-0238">DNA-binding</keyword>
<dbReference type="InterPro" id="IPR013986">
    <property type="entry name" value="DExx_box_DNA_helicase_dom_sf"/>
</dbReference>
<evidence type="ECO:0000256" key="3">
    <source>
        <dbReference type="ARBA" id="ARBA00022801"/>
    </source>
</evidence>
<keyword evidence="4 12" id="KW-0347">Helicase</keyword>
<comment type="catalytic activity">
    <reaction evidence="10">
        <text>ATP + H2O = ADP + phosphate + H(+)</text>
        <dbReference type="Rhea" id="RHEA:13065"/>
        <dbReference type="ChEBI" id="CHEBI:15377"/>
        <dbReference type="ChEBI" id="CHEBI:15378"/>
        <dbReference type="ChEBI" id="CHEBI:30616"/>
        <dbReference type="ChEBI" id="CHEBI:43474"/>
        <dbReference type="ChEBI" id="CHEBI:456216"/>
        <dbReference type="EC" id="5.6.2.4"/>
    </reaction>
</comment>
<dbReference type="Pfam" id="PF13361">
    <property type="entry name" value="UvrD_C"/>
    <property type="match status" value="1"/>
</dbReference>
<dbReference type="Gene3D" id="3.40.50.300">
    <property type="entry name" value="P-loop containing nucleotide triphosphate hydrolases"/>
    <property type="match status" value="3"/>
</dbReference>
<dbReference type="CDD" id="cd17932">
    <property type="entry name" value="DEXQc_UvrD"/>
    <property type="match status" value="1"/>
</dbReference>